<dbReference type="InterPro" id="IPR049730">
    <property type="entry name" value="SNF2/RAD54-like_C"/>
</dbReference>
<organism evidence="5 6">
    <name type="scientific">Micromonospora polyrhachis</name>
    <dbReference type="NCBI Taxonomy" id="1282883"/>
    <lineage>
        <taxon>Bacteria</taxon>
        <taxon>Bacillati</taxon>
        <taxon>Actinomycetota</taxon>
        <taxon>Actinomycetes</taxon>
        <taxon>Micromonosporales</taxon>
        <taxon>Micromonosporaceae</taxon>
        <taxon>Micromonospora</taxon>
    </lineage>
</organism>
<dbReference type="Gene3D" id="3.40.50.300">
    <property type="entry name" value="P-loop containing nucleotide triphosphate hydrolases"/>
    <property type="match status" value="1"/>
</dbReference>
<dbReference type="SMART" id="SM00487">
    <property type="entry name" value="DEXDc"/>
    <property type="match status" value="1"/>
</dbReference>
<dbReference type="Pfam" id="PF00176">
    <property type="entry name" value="SNF2-rel_dom"/>
    <property type="match status" value="1"/>
</dbReference>
<dbReference type="SMART" id="SM00490">
    <property type="entry name" value="HELICc"/>
    <property type="match status" value="1"/>
</dbReference>
<evidence type="ECO:0000256" key="1">
    <source>
        <dbReference type="ARBA" id="ARBA00022801"/>
    </source>
</evidence>
<feature type="region of interest" description="Disordered" evidence="2">
    <location>
        <begin position="69"/>
        <end position="90"/>
    </location>
</feature>
<dbReference type="Proteomes" id="UP000578819">
    <property type="component" value="Unassembled WGS sequence"/>
</dbReference>
<feature type="region of interest" description="Disordered" evidence="2">
    <location>
        <begin position="290"/>
        <end position="327"/>
    </location>
</feature>
<dbReference type="GO" id="GO:0016787">
    <property type="term" value="F:hydrolase activity"/>
    <property type="evidence" value="ECO:0007669"/>
    <property type="project" value="UniProtKB-KW"/>
</dbReference>
<dbReference type="GO" id="GO:0005524">
    <property type="term" value="F:ATP binding"/>
    <property type="evidence" value="ECO:0007669"/>
    <property type="project" value="InterPro"/>
</dbReference>
<dbReference type="InterPro" id="IPR050496">
    <property type="entry name" value="SNF2_RAD54_helicase_repair"/>
</dbReference>
<dbReference type="SUPFAM" id="SSF52540">
    <property type="entry name" value="P-loop containing nucleoside triphosphate hydrolases"/>
    <property type="match status" value="2"/>
</dbReference>
<dbReference type="Pfam" id="PF12419">
    <property type="entry name" value="DUF3670"/>
    <property type="match status" value="1"/>
</dbReference>
<accession>A0A7W7SU02</accession>
<dbReference type="GO" id="GO:0004674">
    <property type="term" value="F:protein serine/threonine kinase activity"/>
    <property type="evidence" value="ECO:0007669"/>
    <property type="project" value="UniProtKB-KW"/>
</dbReference>
<gene>
    <name evidence="5" type="ORF">FHR38_004676</name>
</gene>
<evidence type="ECO:0000259" key="4">
    <source>
        <dbReference type="PROSITE" id="PS51194"/>
    </source>
</evidence>
<protein>
    <submittedName>
        <fullName evidence="5">Non-specific serine/threonine protein kinase</fullName>
        <ecNumber evidence="5">2.7.11.1</ecNumber>
    </submittedName>
</protein>
<dbReference type="PANTHER" id="PTHR45629">
    <property type="entry name" value="SNF2/RAD54 FAMILY MEMBER"/>
    <property type="match status" value="1"/>
</dbReference>
<dbReference type="CDD" id="cd18793">
    <property type="entry name" value="SF2_C_SNF"/>
    <property type="match status" value="1"/>
</dbReference>
<evidence type="ECO:0000313" key="5">
    <source>
        <dbReference type="EMBL" id="MBB4960943.1"/>
    </source>
</evidence>
<dbReference type="InterPro" id="IPR022138">
    <property type="entry name" value="DUF3670"/>
</dbReference>
<dbReference type="InterPro" id="IPR027417">
    <property type="entry name" value="P-loop_NTPase"/>
</dbReference>
<dbReference type="InterPro" id="IPR038718">
    <property type="entry name" value="SNF2-like_sf"/>
</dbReference>
<dbReference type="PROSITE" id="PS51192">
    <property type="entry name" value="HELICASE_ATP_BIND_1"/>
    <property type="match status" value="1"/>
</dbReference>
<name>A0A7W7SU02_9ACTN</name>
<dbReference type="PROSITE" id="PS51194">
    <property type="entry name" value="HELICASE_CTER"/>
    <property type="match status" value="1"/>
</dbReference>
<feature type="domain" description="Helicase ATP-binding" evidence="3">
    <location>
        <begin position="606"/>
        <end position="770"/>
    </location>
</feature>
<feature type="domain" description="Helicase C-terminal" evidence="4">
    <location>
        <begin position="896"/>
        <end position="1057"/>
    </location>
</feature>
<keyword evidence="5" id="KW-0808">Transferase</keyword>
<keyword evidence="5" id="KW-0723">Serine/threonine-protein kinase</keyword>
<dbReference type="FunFam" id="3.40.50.10810:FF:000031">
    <property type="entry name" value="Helicase, SNF2/RAD54 family"/>
    <property type="match status" value="1"/>
</dbReference>
<dbReference type="PANTHER" id="PTHR45629:SF7">
    <property type="entry name" value="DNA EXCISION REPAIR PROTEIN ERCC-6-RELATED"/>
    <property type="match status" value="1"/>
</dbReference>
<sequence>MRVVHGVWRSGGRLALWGEDSALPARPPRRPGRPPRERPHPFAADHEALAGLLGDAAVKATTGSVVLTLPTRSGTPADSPELVRAEPSGPARGPVTLAGWRVPTIEYDADDALPVLRALGVDGPVCGAGLHQLVELAEFAVDLVCRGRTLPGVAVDGPTRKPRAIWRPLLTAADATWARALAMALPPAVRAAVPELSTGALVADVLDSLTDAAARATLDGVRLVDSRRSSGTDAAVRAWLRALTGRQRSFTAPAGAVAALVDELHTWQRDAAGSPVRACFRLVEPIPKEVEFDLDTEESDTEESDTEESDTEESDTEAPDIAAADPDVEPDAEVEFAADQGTELATSDGWRVEFALQAADEPSLIVGADRVWESRGALQALARHLDTPQETLLAELGRASRLWPELETALRTATPDGLDLDTEGAHRFLRDGAPVLHAAGFGVLLPSWWQRPNARLGARLQAQSRTAPGTVASRSALGLDALVEYRWELALGDQPLSESELRTLANLKTPLVRLRGRWVELDAKRLAAGLKLLRTAGEMTVGELLRLGLTAQDDPEALPVLSVSADGALGDLLTGQVDRQLAPVDPPASFQGTLRPYQQRGLAWLTFLESLGLGGVLADDMGLGKTVQLLALLAGGSAGSEQTTGPTLLVCPMSLVGNWQREAARFTPELRVHVHHGADRARGEEFTAAVDAADLVVTTYSVAARDAGALAEVDWHRVVVDEAQAIKNAATRQATAIRSLPARHRVAVTGTPVENRLADLWSIMEFANPGLLGSAAAFKKRYAEPIERHGDDDAAQRLRRFTGPFVLRRMKTDKSIISDLPEKLEMEVLCNLTGEQASLYQAVVDDMLHRIESSEGIERRGLVLATMTKLKQVCNHPAQLLRDGSVLPGRSGKLARLEEVLDEVLAAGEKALIFTQYAEFGNMLRAHLSARFGHQVLNGREVLYLHGGVGKAERDAMVERFQQGAAPLFVLSLKAGGSGLTLTAANHVVHVDRWWNPAVEDQATDRAFRIGQRRAVQVRKFVCAGTVEEKISAMIAEKRGLAAKIVGTGEQWLTELSTTELRQLFALEAGAVVE</sequence>
<dbReference type="InterPro" id="IPR000330">
    <property type="entry name" value="SNF2_N"/>
</dbReference>
<dbReference type="RefSeq" id="WP_184536635.1">
    <property type="nucleotide sequence ID" value="NZ_JACHJW010000001.1"/>
</dbReference>
<dbReference type="InterPro" id="IPR001650">
    <property type="entry name" value="Helicase_C-like"/>
</dbReference>
<dbReference type="EC" id="2.7.11.1" evidence="5"/>
<dbReference type="GO" id="GO:0015616">
    <property type="term" value="F:DNA translocase activity"/>
    <property type="evidence" value="ECO:0007669"/>
    <property type="project" value="TreeGrafter"/>
</dbReference>
<evidence type="ECO:0000259" key="3">
    <source>
        <dbReference type="PROSITE" id="PS51192"/>
    </source>
</evidence>
<dbReference type="AlphaFoldDB" id="A0A7W7SU02"/>
<proteinExistence type="predicted"/>
<keyword evidence="6" id="KW-1185">Reference proteome</keyword>
<evidence type="ECO:0000313" key="6">
    <source>
        <dbReference type="Proteomes" id="UP000578819"/>
    </source>
</evidence>
<dbReference type="EMBL" id="JACHJW010000001">
    <property type="protein sequence ID" value="MBB4960943.1"/>
    <property type="molecule type" value="Genomic_DNA"/>
</dbReference>
<feature type="region of interest" description="Disordered" evidence="2">
    <location>
        <begin position="19"/>
        <end position="40"/>
    </location>
</feature>
<evidence type="ECO:0000256" key="2">
    <source>
        <dbReference type="SAM" id="MobiDB-lite"/>
    </source>
</evidence>
<feature type="compositionally biased region" description="Acidic residues" evidence="2">
    <location>
        <begin position="292"/>
        <end position="318"/>
    </location>
</feature>
<dbReference type="CDD" id="cd18012">
    <property type="entry name" value="DEXQc_arch_SWI2_SNF2"/>
    <property type="match status" value="1"/>
</dbReference>
<comment type="caution">
    <text evidence="5">The sequence shown here is derived from an EMBL/GenBank/DDBJ whole genome shotgun (WGS) entry which is preliminary data.</text>
</comment>
<dbReference type="FunFam" id="3.40.50.300:FF:000533">
    <property type="entry name" value="Helicase, Snf2 family"/>
    <property type="match status" value="1"/>
</dbReference>
<dbReference type="InterPro" id="IPR014001">
    <property type="entry name" value="Helicase_ATP-bd"/>
</dbReference>
<keyword evidence="1" id="KW-0378">Hydrolase</keyword>
<reference evidence="5 6" key="1">
    <citation type="submission" date="2020-08" db="EMBL/GenBank/DDBJ databases">
        <title>Sequencing the genomes of 1000 actinobacteria strains.</title>
        <authorList>
            <person name="Klenk H.-P."/>
        </authorList>
    </citation>
    <scope>NUCLEOTIDE SEQUENCE [LARGE SCALE GENOMIC DNA]</scope>
    <source>
        <strain evidence="5 6">DSM 45886</strain>
    </source>
</reference>
<dbReference type="Pfam" id="PF00271">
    <property type="entry name" value="Helicase_C"/>
    <property type="match status" value="1"/>
</dbReference>
<dbReference type="Gene3D" id="3.40.50.10810">
    <property type="entry name" value="Tandem AAA-ATPase domain"/>
    <property type="match status" value="1"/>
</dbReference>
<keyword evidence="5" id="KW-0418">Kinase</keyword>